<reference evidence="1" key="1">
    <citation type="submission" date="2022-05" db="EMBL/GenBank/DDBJ databases">
        <title>Sphingomonas sp. strain RP10 Genome sequencing and assembly.</title>
        <authorList>
            <person name="Kim I."/>
        </authorList>
    </citation>
    <scope>NUCLEOTIDE SEQUENCE</scope>
    <source>
        <strain evidence="1">RP10</strain>
    </source>
</reference>
<dbReference type="Pfam" id="PF24175">
    <property type="entry name" value="SU10_adaptor"/>
    <property type="match status" value="1"/>
</dbReference>
<dbReference type="EMBL" id="JAMLDY010000014">
    <property type="protein sequence ID" value="MCP3735623.1"/>
    <property type="molecule type" value="Genomic_DNA"/>
</dbReference>
<organism evidence="1 2">
    <name type="scientific">Sphingomonas liriopis</name>
    <dbReference type="NCBI Taxonomy" id="2949094"/>
    <lineage>
        <taxon>Bacteria</taxon>
        <taxon>Pseudomonadati</taxon>
        <taxon>Pseudomonadota</taxon>
        <taxon>Alphaproteobacteria</taxon>
        <taxon>Sphingomonadales</taxon>
        <taxon>Sphingomonadaceae</taxon>
        <taxon>Sphingomonas</taxon>
    </lineage>
</organism>
<protein>
    <submittedName>
        <fullName evidence="1">Uncharacterized protein</fullName>
    </submittedName>
</protein>
<gene>
    <name evidence="1" type="ORF">M9979_12140</name>
</gene>
<name>A0A9X2HR30_9SPHN</name>
<dbReference type="RefSeq" id="WP_254289622.1">
    <property type="nucleotide sequence ID" value="NZ_JAMLDY010000014.1"/>
</dbReference>
<comment type="caution">
    <text evidence="1">The sequence shown here is derived from an EMBL/GenBank/DDBJ whole genome shotgun (WGS) entry which is preliminary data.</text>
</comment>
<keyword evidence="2" id="KW-1185">Reference proteome</keyword>
<dbReference type="AlphaFoldDB" id="A0A9X2HR30"/>
<dbReference type="InterPro" id="IPR056209">
    <property type="entry name" value="SU10_adaptor"/>
</dbReference>
<evidence type="ECO:0000313" key="2">
    <source>
        <dbReference type="Proteomes" id="UP001139486"/>
    </source>
</evidence>
<accession>A0A9X2HR30</accession>
<sequence>MSIYIGGPDRLSWEGARAKVRGDLWRPGNSLPDDVVDRALHASVLDIEGECKWTWLEELTAIVTLDEDAEFIDLPPTIGRVSSVAVRRDAFLDGLDEVTLAAVRANLSPDIGDPSRWAMANGRIAIDSRAQAGTIFEIIVSSTTPEVLEDALASPAVTLQLQQQAVIANACHHVALSFMKNADEAARQRAIYERIVERLLNVEAEKHGGMIQADTWGMGCGR</sequence>
<proteinExistence type="predicted"/>
<dbReference type="Proteomes" id="UP001139486">
    <property type="component" value="Unassembled WGS sequence"/>
</dbReference>
<evidence type="ECO:0000313" key="1">
    <source>
        <dbReference type="EMBL" id="MCP3735623.1"/>
    </source>
</evidence>